<dbReference type="InterPro" id="IPR036388">
    <property type="entry name" value="WH-like_DNA-bd_sf"/>
</dbReference>
<evidence type="ECO:0000256" key="2">
    <source>
        <dbReference type="ARBA" id="ARBA00023125"/>
    </source>
</evidence>
<gene>
    <name evidence="5" type="ORF">COO92_19930</name>
</gene>
<reference evidence="5 6" key="1">
    <citation type="submission" date="2017-09" db="EMBL/GenBank/DDBJ databases">
        <title>Biodiversity and function of Thalassospira species in the particle-attached aromatic-hydrocarbon-degrading consortia from the surface seawater of the China South Sea.</title>
        <authorList>
            <person name="Dong C."/>
            <person name="Lai Q."/>
            <person name="Shao Z."/>
        </authorList>
    </citation>
    <scope>NUCLEOTIDE SEQUENCE [LARGE SCALE GENOMIC DNA]</scope>
    <source>
        <strain evidence="5 6">139Z-12</strain>
    </source>
</reference>
<dbReference type="PRINTS" id="PR00598">
    <property type="entry name" value="HTHMARR"/>
</dbReference>
<dbReference type="PROSITE" id="PS50995">
    <property type="entry name" value="HTH_MARR_2"/>
    <property type="match status" value="1"/>
</dbReference>
<dbReference type="GO" id="GO:0003700">
    <property type="term" value="F:DNA-binding transcription factor activity"/>
    <property type="evidence" value="ECO:0007669"/>
    <property type="project" value="InterPro"/>
</dbReference>
<dbReference type="InterPro" id="IPR039422">
    <property type="entry name" value="MarR/SlyA-like"/>
</dbReference>
<organism evidence="5 6">
    <name type="scientific">Thalassospira lohafexi</name>
    <dbReference type="NCBI Taxonomy" id="744227"/>
    <lineage>
        <taxon>Bacteria</taxon>
        <taxon>Pseudomonadati</taxon>
        <taxon>Pseudomonadota</taxon>
        <taxon>Alphaproteobacteria</taxon>
        <taxon>Rhodospirillales</taxon>
        <taxon>Thalassospiraceae</taxon>
        <taxon>Thalassospira</taxon>
    </lineage>
</organism>
<dbReference type="PANTHER" id="PTHR33164">
    <property type="entry name" value="TRANSCRIPTIONAL REGULATOR, MARR FAMILY"/>
    <property type="match status" value="1"/>
</dbReference>
<dbReference type="SUPFAM" id="SSF46785">
    <property type="entry name" value="Winged helix' DNA-binding domain"/>
    <property type="match status" value="1"/>
</dbReference>
<protein>
    <submittedName>
        <fullName evidence="5">Transcriptional regulator</fullName>
    </submittedName>
</protein>
<dbReference type="Proteomes" id="UP000233332">
    <property type="component" value="Unassembled WGS sequence"/>
</dbReference>
<sequence length="157" mass="16957">MLCSGMEKIDVEPAYLTLGSALMRVARCWQREVNRTLQSQGLSQTMVMPLIVLHRGGGAVRQGLIADEIGVEGPSLVRVIDTLERDGLVTRVCDPTDRRAKMVALTDAGKSKAAEIEVILGTLRGELTADIAPEHLDVTLDVMHALLGKLAARDDAQ</sequence>
<dbReference type="PANTHER" id="PTHR33164:SF64">
    <property type="entry name" value="TRANSCRIPTIONAL REGULATOR SLYA"/>
    <property type="match status" value="1"/>
</dbReference>
<dbReference type="Gene3D" id="1.10.10.10">
    <property type="entry name" value="Winged helix-like DNA-binding domain superfamily/Winged helix DNA-binding domain"/>
    <property type="match status" value="1"/>
</dbReference>
<comment type="caution">
    <text evidence="5">The sequence shown here is derived from an EMBL/GenBank/DDBJ whole genome shotgun (WGS) entry which is preliminary data.</text>
</comment>
<keyword evidence="2" id="KW-0238">DNA-binding</keyword>
<dbReference type="AlphaFoldDB" id="A0A2N3L1K0"/>
<dbReference type="InterPro" id="IPR000835">
    <property type="entry name" value="HTH_MarR-typ"/>
</dbReference>
<keyword evidence="3" id="KW-0804">Transcription</keyword>
<dbReference type="GO" id="GO:0003677">
    <property type="term" value="F:DNA binding"/>
    <property type="evidence" value="ECO:0007669"/>
    <property type="project" value="UniProtKB-KW"/>
</dbReference>
<dbReference type="SMART" id="SM00347">
    <property type="entry name" value="HTH_MARR"/>
    <property type="match status" value="1"/>
</dbReference>
<dbReference type="PROSITE" id="PS01117">
    <property type="entry name" value="HTH_MARR_1"/>
    <property type="match status" value="1"/>
</dbReference>
<evidence type="ECO:0000259" key="4">
    <source>
        <dbReference type="PROSITE" id="PS50995"/>
    </source>
</evidence>
<dbReference type="InterPro" id="IPR023187">
    <property type="entry name" value="Tscrpt_reg_MarR-type_CS"/>
</dbReference>
<dbReference type="InterPro" id="IPR036390">
    <property type="entry name" value="WH_DNA-bd_sf"/>
</dbReference>
<dbReference type="Pfam" id="PF12802">
    <property type="entry name" value="MarR_2"/>
    <property type="match status" value="1"/>
</dbReference>
<feature type="domain" description="HTH marR-type" evidence="4">
    <location>
        <begin position="15"/>
        <end position="152"/>
    </location>
</feature>
<proteinExistence type="predicted"/>
<evidence type="ECO:0000313" key="6">
    <source>
        <dbReference type="Proteomes" id="UP000233332"/>
    </source>
</evidence>
<evidence type="ECO:0000313" key="5">
    <source>
        <dbReference type="EMBL" id="PKR56681.1"/>
    </source>
</evidence>
<accession>A0A2N3L1K0</accession>
<keyword evidence="1" id="KW-0805">Transcription regulation</keyword>
<keyword evidence="6" id="KW-1185">Reference proteome</keyword>
<evidence type="ECO:0000256" key="3">
    <source>
        <dbReference type="ARBA" id="ARBA00023163"/>
    </source>
</evidence>
<evidence type="ECO:0000256" key="1">
    <source>
        <dbReference type="ARBA" id="ARBA00023015"/>
    </source>
</evidence>
<name>A0A2N3L1K0_9PROT</name>
<dbReference type="EMBL" id="NXGX01000010">
    <property type="protein sequence ID" value="PKR56681.1"/>
    <property type="molecule type" value="Genomic_DNA"/>
</dbReference>
<dbReference type="GO" id="GO:0006950">
    <property type="term" value="P:response to stress"/>
    <property type="evidence" value="ECO:0007669"/>
    <property type="project" value="TreeGrafter"/>
</dbReference>